<feature type="signal peptide" evidence="2">
    <location>
        <begin position="1"/>
        <end position="25"/>
    </location>
</feature>
<evidence type="ECO:0000256" key="2">
    <source>
        <dbReference type="SAM" id="SignalP"/>
    </source>
</evidence>
<organism evidence="4 5">
    <name type="scientific">Congregibacter variabilis</name>
    <dbReference type="NCBI Taxonomy" id="3081200"/>
    <lineage>
        <taxon>Bacteria</taxon>
        <taxon>Pseudomonadati</taxon>
        <taxon>Pseudomonadota</taxon>
        <taxon>Gammaproteobacteria</taxon>
        <taxon>Cellvibrionales</taxon>
        <taxon>Halieaceae</taxon>
        <taxon>Congregibacter</taxon>
    </lineage>
</organism>
<reference evidence="4 5" key="1">
    <citation type="submission" date="2023-10" db="EMBL/GenBank/DDBJ databases">
        <title>Two novel species belonging to the OM43/NOR5 clade.</title>
        <authorList>
            <person name="Park M."/>
        </authorList>
    </citation>
    <scope>NUCLEOTIDE SEQUENCE [LARGE SCALE GENOMIC DNA]</scope>
    <source>
        <strain evidence="4 5">IMCC43200</strain>
    </source>
</reference>
<sequence length="652" mass="72538">MKRTQLGRVLFSLGALLVALGSANAAEGAQKVENFVLLDQNGAAHELYYQRDASAIVLIVHGNGCQIVSSNAAAYNALSEEFAAQGVQVLMINSNLQDMRAQIRREAAEYGINVPILDDRTQIVGRALGLDRTGEVLVINPDNWEVVYRGPLDDRVSFERQKKQASKHYVRDVLEKLVDGESVAFEKVSAPGCIINFEEMHGAQISYAKTIAPMLKDNCVACHIEGGIAPWAMSEYTMVKGFAPMMREVIRTKRMPPWHADPEIGHWSNDAGLSDAETKTLIAWIEAGAPRGEGEDPLKAVAPLDNRWTLGEPDLILDIPAFEVPATGIVDYQFPTVPNPTDKDVWVVAAAIIPGDPKAVHHILAGSSEKPVIEDSIESIFENFILTYAPGNEASRMPQGTGVFVPKGGVYQFQMHYTPYGKKSIDRSKIGLYFSDTPPDNFYREHVIFNPRIAIPAEADRHEERAYFDFARDATIHALFPHAHYRGRSSEFELEYPDGSKEVILSVPNYDFNWQRTYNFTEPKNVPAGTRIVHRTIYDNSANNLGNPDPQEVVRWGLQSEQEMLYGSMGYSWTDETTAQPIHDPVLAQMSQLMGFIDADMDGVASKEEMPDRMLKSIGDNWSKLDRDADGGLNIQELVIMMKSRQHAQSPS</sequence>
<dbReference type="InterPro" id="IPR011992">
    <property type="entry name" value="EF-hand-dom_pair"/>
</dbReference>
<dbReference type="Gene3D" id="3.40.30.10">
    <property type="entry name" value="Glutaredoxin"/>
    <property type="match status" value="1"/>
</dbReference>
<dbReference type="InterPro" id="IPR047262">
    <property type="entry name" value="PRX-like1"/>
</dbReference>
<evidence type="ECO:0000256" key="1">
    <source>
        <dbReference type="ARBA" id="ARBA00023157"/>
    </source>
</evidence>
<evidence type="ECO:0000313" key="4">
    <source>
        <dbReference type="EMBL" id="WOJ93609.1"/>
    </source>
</evidence>
<feature type="domain" description="Alkyl hydroperoxide reductase subunit C/ Thiol specific antioxidant" evidence="3">
    <location>
        <begin position="30"/>
        <end position="134"/>
    </location>
</feature>
<dbReference type="InterPro" id="IPR014784">
    <property type="entry name" value="Cu2_ascorb_mOase-like_C"/>
</dbReference>
<proteinExistence type="predicted"/>
<keyword evidence="5" id="KW-1185">Reference proteome</keyword>
<evidence type="ECO:0000259" key="3">
    <source>
        <dbReference type="Pfam" id="PF00578"/>
    </source>
</evidence>
<dbReference type="Pfam" id="PF00578">
    <property type="entry name" value="AhpC-TSA"/>
    <property type="match status" value="1"/>
</dbReference>
<dbReference type="PANTHER" id="PTHR43640">
    <property type="entry name" value="OS07G0260300 PROTEIN"/>
    <property type="match status" value="1"/>
</dbReference>
<dbReference type="SUPFAM" id="SSF49742">
    <property type="entry name" value="PHM/PNGase F"/>
    <property type="match status" value="2"/>
</dbReference>
<name>A0ABZ0I274_9GAMM</name>
<accession>A0ABZ0I274</accession>
<dbReference type="InterPro" id="IPR000866">
    <property type="entry name" value="AhpC/TSA"/>
</dbReference>
<evidence type="ECO:0000313" key="5">
    <source>
        <dbReference type="Proteomes" id="UP001626537"/>
    </source>
</evidence>
<dbReference type="InterPro" id="IPR036939">
    <property type="entry name" value="Cu2_ascorb_mOase_N_sf"/>
</dbReference>
<keyword evidence="1" id="KW-1015">Disulfide bond</keyword>
<dbReference type="Proteomes" id="UP001626537">
    <property type="component" value="Chromosome"/>
</dbReference>
<dbReference type="InterPro" id="IPR008977">
    <property type="entry name" value="PHM/PNGase_F_dom_sf"/>
</dbReference>
<dbReference type="PANTHER" id="PTHR43640:SF1">
    <property type="entry name" value="THIOREDOXIN-DEPENDENT PEROXIREDOXIN"/>
    <property type="match status" value="1"/>
</dbReference>
<gene>
    <name evidence="4" type="ORF">R0135_00230</name>
</gene>
<dbReference type="Gene3D" id="2.60.120.310">
    <property type="entry name" value="Copper type II, ascorbate-dependent monooxygenase, N-terminal domain"/>
    <property type="match status" value="1"/>
</dbReference>
<dbReference type="RefSeq" id="WP_407348253.1">
    <property type="nucleotide sequence ID" value="NZ_CP136864.1"/>
</dbReference>
<protein>
    <submittedName>
        <fullName evidence="4">Redoxin domain-containing protein</fullName>
    </submittedName>
</protein>
<dbReference type="SUPFAM" id="SSF52833">
    <property type="entry name" value="Thioredoxin-like"/>
    <property type="match status" value="1"/>
</dbReference>
<dbReference type="InterPro" id="IPR036249">
    <property type="entry name" value="Thioredoxin-like_sf"/>
</dbReference>
<dbReference type="SUPFAM" id="SSF47473">
    <property type="entry name" value="EF-hand"/>
    <property type="match status" value="1"/>
</dbReference>
<keyword evidence="2" id="KW-0732">Signal</keyword>
<dbReference type="EMBL" id="CP136864">
    <property type="protein sequence ID" value="WOJ93609.1"/>
    <property type="molecule type" value="Genomic_DNA"/>
</dbReference>
<dbReference type="Gene3D" id="2.60.120.230">
    <property type="match status" value="1"/>
</dbReference>
<feature type="chain" id="PRO_5046488233" evidence="2">
    <location>
        <begin position="26"/>
        <end position="652"/>
    </location>
</feature>